<protein>
    <recommendedName>
        <fullName evidence="1">N-acetyltransferase domain-containing protein</fullName>
    </recommendedName>
</protein>
<dbReference type="SUPFAM" id="SSF55729">
    <property type="entry name" value="Acyl-CoA N-acyltransferases (Nat)"/>
    <property type="match status" value="1"/>
</dbReference>
<dbReference type="InterPro" id="IPR000182">
    <property type="entry name" value="GNAT_dom"/>
</dbReference>
<keyword evidence="3" id="KW-1185">Reference proteome</keyword>
<comment type="caution">
    <text evidence="2">The sequence shown here is derived from an EMBL/GenBank/DDBJ whole genome shotgun (WGS) entry which is preliminary data.</text>
</comment>
<dbReference type="Pfam" id="PF00583">
    <property type="entry name" value="Acetyltransf_1"/>
    <property type="match status" value="1"/>
</dbReference>
<sequence>MRRNDLLVAYAMLNQVSGSSWFVRGFNTHPEHRSAPVLRELLEQVSELARRESITELRSHVYKTNRLSMAFHRRLGFRVTKENAKGVEFFAMVEDLASNPAIERMSYRRLRRRQAAAHVERLAAGCALGCFQPLMRCPIGN</sequence>
<evidence type="ECO:0000313" key="2">
    <source>
        <dbReference type="EMBL" id="OBS08001.1"/>
    </source>
</evidence>
<dbReference type="Proteomes" id="UP000029273">
    <property type="component" value="Unassembled WGS sequence"/>
</dbReference>
<dbReference type="AlphaFoldDB" id="A0A1A6C0B9"/>
<dbReference type="PROSITE" id="PS51186">
    <property type="entry name" value="GNAT"/>
    <property type="match status" value="1"/>
</dbReference>
<accession>A0A1A6C0B9</accession>
<organism evidence="2 3">
    <name type="scientific">Acidihalobacter prosperus</name>
    <dbReference type="NCBI Taxonomy" id="160660"/>
    <lineage>
        <taxon>Bacteria</taxon>
        <taxon>Pseudomonadati</taxon>
        <taxon>Pseudomonadota</taxon>
        <taxon>Gammaproteobacteria</taxon>
        <taxon>Chromatiales</taxon>
        <taxon>Ectothiorhodospiraceae</taxon>
        <taxon>Acidihalobacter</taxon>
    </lineage>
</organism>
<evidence type="ECO:0000259" key="1">
    <source>
        <dbReference type="PROSITE" id="PS51186"/>
    </source>
</evidence>
<gene>
    <name evidence="2" type="ORF">Thpro_022251</name>
</gene>
<name>A0A1A6C0B9_9GAMM</name>
<feature type="domain" description="N-acetyltransferase" evidence="1">
    <location>
        <begin position="1"/>
        <end position="97"/>
    </location>
</feature>
<reference evidence="2 3" key="1">
    <citation type="journal article" date="2014" name="Genome Announc.">
        <title>Draft Genome Sequence of the Iron-Oxidizing, Acidophilic, and Halotolerant 'Thiobacillus prosperus' Type Strain DSM 5130.</title>
        <authorList>
            <person name="Ossandon F.J."/>
            <person name="Cardenas J.P."/>
            <person name="Corbett M."/>
            <person name="Quatrini R."/>
            <person name="Holmes D.S."/>
            <person name="Watkin E."/>
        </authorList>
    </citation>
    <scope>NUCLEOTIDE SEQUENCE [LARGE SCALE GENOMIC DNA]</scope>
    <source>
        <strain evidence="2 3">DSM 5130</strain>
    </source>
</reference>
<proteinExistence type="predicted"/>
<dbReference type="EMBL" id="JQSG02000006">
    <property type="protein sequence ID" value="OBS08001.1"/>
    <property type="molecule type" value="Genomic_DNA"/>
</dbReference>
<dbReference type="InterPro" id="IPR016181">
    <property type="entry name" value="Acyl_CoA_acyltransferase"/>
</dbReference>
<dbReference type="Gene3D" id="3.40.630.30">
    <property type="match status" value="1"/>
</dbReference>
<dbReference type="GO" id="GO:0016747">
    <property type="term" value="F:acyltransferase activity, transferring groups other than amino-acyl groups"/>
    <property type="evidence" value="ECO:0007669"/>
    <property type="project" value="InterPro"/>
</dbReference>
<evidence type="ECO:0000313" key="3">
    <source>
        <dbReference type="Proteomes" id="UP000029273"/>
    </source>
</evidence>